<protein>
    <submittedName>
        <fullName evidence="1">Uncharacterized protein</fullName>
    </submittedName>
</protein>
<name>A0A644YRZ0_9ZZZZ</name>
<dbReference type="AlphaFoldDB" id="A0A644YRZ0"/>
<evidence type="ECO:0000313" key="1">
    <source>
        <dbReference type="EMBL" id="MPM31362.1"/>
    </source>
</evidence>
<accession>A0A644YRZ0</accession>
<dbReference type="EMBL" id="VSSQ01006051">
    <property type="protein sequence ID" value="MPM31362.1"/>
    <property type="molecule type" value="Genomic_DNA"/>
</dbReference>
<gene>
    <name evidence="1" type="ORF">SDC9_77917</name>
</gene>
<organism evidence="1">
    <name type="scientific">bioreactor metagenome</name>
    <dbReference type="NCBI Taxonomy" id="1076179"/>
    <lineage>
        <taxon>unclassified sequences</taxon>
        <taxon>metagenomes</taxon>
        <taxon>ecological metagenomes</taxon>
    </lineage>
</organism>
<reference evidence="1" key="1">
    <citation type="submission" date="2019-08" db="EMBL/GenBank/DDBJ databases">
        <authorList>
            <person name="Kucharzyk K."/>
            <person name="Murdoch R.W."/>
            <person name="Higgins S."/>
            <person name="Loffler F."/>
        </authorList>
    </citation>
    <scope>NUCLEOTIDE SEQUENCE</scope>
</reference>
<sequence length="146" mass="15501">MIILDKACSGENAASIFHYLISAVPQSLDYLIFDYSEDEEGHATWDAMASAPAPRVAALASEVEQVLQWATRRFAGQRGALDDGGDWDFDLQAQDDDGTPLAAGFDAASGRLTLQASASGHTTVSLSISGNAQFAAAFGDAFHWDD</sequence>
<comment type="caution">
    <text evidence="1">The sequence shown here is derived from an EMBL/GenBank/DDBJ whole genome shotgun (WGS) entry which is preliminary data.</text>
</comment>
<proteinExistence type="predicted"/>